<dbReference type="SUPFAM" id="SSF51182">
    <property type="entry name" value="RmlC-like cupins"/>
    <property type="match status" value="1"/>
</dbReference>
<organism evidence="2 3">
    <name type="scientific">Endobacter medicaginis</name>
    <dbReference type="NCBI Taxonomy" id="1181271"/>
    <lineage>
        <taxon>Bacteria</taxon>
        <taxon>Pseudomonadati</taxon>
        <taxon>Pseudomonadota</taxon>
        <taxon>Alphaproteobacteria</taxon>
        <taxon>Acetobacterales</taxon>
        <taxon>Acetobacteraceae</taxon>
        <taxon>Endobacter</taxon>
    </lineage>
</organism>
<dbReference type="Proteomes" id="UP000565205">
    <property type="component" value="Unassembled WGS sequence"/>
</dbReference>
<reference evidence="2 3" key="1">
    <citation type="submission" date="2020-06" db="EMBL/GenBank/DDBJ databases">
        <title>Description of novel acetic acid bacteria.</title>
        <authorList>
            <person name="Sombolestani A."/>
        </authorList>
    </citation>
    <scope>NUCLEOTIDE SEQUENCE [LARGE SCALE GENOMIC DNA]</scope>
    <source>
        <strain evidence="2 3">LMG 26838</strain>
    </source>
</reference>
<dbReference type="EMBL" id="JABXXQ010000235">
    <property type="protein sequence ID" value="NVN30867.1"/>
    <property type="molecule type" value="Genomic_DNA"/>
</dbReference>
<protein>
    <submittedName>
        <fullName evidence="2">Cupin domain-containing protein</fullName>
    </submittedName>
</protein>
<keyword evidence="1" id="KW-0732">Signal</keyword>
<sequence length="174" mass="18783">MLPARTAMLLIVSSLLAVPAAAAPSPPEMTYRDLWTDASGKSHFTLCKLHDFDLKSMSKPAGPQWQDRLAPGNATVIATVQPDKWDGAWHEDPEPQWIIPLSGTWFMQAMDGTRFEMGPGDIALGEDQQTVPATSGPMAGKKGHLAGNVSSGEVKLLVIQLADLPPSHNPCRFK</sequence>
<proteinExistence type="predicted"/>
<gene>
    <name evidence="2" type="ORF">HUK83_11055</name>
</gene>
<evidence type="ECO:0000313" key="3">
    <source>
        <dbReference type="Proteomes" id="UP000565205"/>
    </source>
</evidence>
<dbReference type="CDD" id="cd07009">
    <property type="entry name" value="cupin_BLL0285-like"/>
    <property type="match status" value="1"/>
</dbReference>
<name>A0A850NY92_9PROT</name>
<accession>A0A850NY92</accession>
<feature type="signal peptide" evidence="1">
    <location>
        <begin position="1"/>
        <end position="22"/>
    </location>
</feature>
<dbReference type="InterPro" id="IPR011051">
    <property type="entry name" value="RmlC_Cupin_sf"/>
</dbReference>
<feature type="chain" id="PRO_5032537809" evidence="1">
    <location>
        <begin position="23"/>
        <end position="174"/>
    </location>
</feature>
<evidence type="ECO:0000256" key="1">
    <source>
        <dbReference type="SAM" id="SignalP"/>
    </source>
</evidence>
<dbReference type="AlphaFoldDB" id="A0A850NY92"/>
<evidence type="ECO:0000313" key="2">
    <source>
        <dbReference type="EMBL" id="NVN30867.1"/>
    </source>
</evidence>
<comment type="caution">
    <text evidence="2">The sequence shown here is derived from an EMBL/GenBank/DDBJ whole genome shotgun (WGS) entry which is preliminary data.</text>
</comment>